<feature type="compositionally biased region" description="Basic and acidic residues" evidence="1">
    <location>
        <begin position="146"/>
        <end position="155"/>
    </location>
</feature>
<feature type="region of interest" description="Disordered" evidence="1">
    <location>
        <begin position="146"/>
        <end position="255"/>
    </location>
</feature>
<proteinExistence type="predicted"/>
<dbReference type="EMBL" id="CP001110">
    <property type="protein sequence ID" value="ACF43058.1"/>
    <property type="molecule type" value="Genomic_DNA"/>
</dbReference>
<evidence type="ECO:0000313" key="3">
    <source>
        <dbReference type="Proteomes" id="UP000002724"/>
    </source>
</evidence>
<keyword evidence="3" id="KW-1185">Reference proteome</keyword>
<dbReference type="STRING" id="324925.Ppha_0766"/>
<dbReference type="eggNOG" id="ENOG5033C1K">
    <property type="taxonomic scope" value="Bacteria"/>
</dbReference>
<dbReference type="AlphaFoldDB" id="B4SEG6"/>
<dbReference type="Proteomes" id="UP000002724">
    <property type="component" value="Chromosome"/>
</dbReference>
<evidence type="ECO:0000313" key="2">
    <source>
        <dbReference type="EMBL" id="ACF43058.1"/>
    </source>
</evidence>
<dbReference type="HOGENOM" id="CLU_067281_2_0_10"/>
<dbReference type="KEGG" id="pph:Ppha_0766"/>
<sequence precursor="true">MQRRDALVITKQHVNRKKIMKKQIWLAAGIAGMLLGTPAADAKAALSVQISTGIHPSFVINSAPNFIYLRSQGFSVSIGNPYDIVYYGSFYYIYSNNRWYRATNYRGPWVLILNNRLPYQIRRHRWEDIRRYRDIEYRRSDHNSNRYQRIDDNKRRILNQRNESSNRRIQEQKNRAQENRRIEEQHNRAQENRRVQEQHNGVQEHRRIQKQPKRAPENHRVQEQHKMGDENKRTQEGHGKDGRNSEREDNGGKRH</sequence>
<organism evidence="2 3">
    <name type="scientific">Pelodictyon phaeoclathratiforme (strain DSM 5477 / BU-1)</name>
    <dbReference type="NCBI Taxonomy" id="324925"/>
    <lineage>
        <taxon>Bacteria</taxon>
        <taxon>Pseudomonadati</taxon>
        <taxon>Chlorobiota</taxon>
        <taxon>Chlorobiia</taxon>
        <taxon>Chlorobiales</taxon>
        <taxon>Chlorobiaceae</taxon>
        <taxon>Chlorobium/Pelodictyon group</taxon>
        <taxon>Pelodictyon</taxon>
    </lineage>
</organism>
<accession>B4SEG6</accession>
<gene>
    <name evidence="2" type="ordered locus">Ppha_0766</name>
</gene>
<feature type="compositionally biased region" description="Basic and acidic residues" evidence="1">
    <location>
        <begin position="164"/>
        <end position="206"/>
    </location>
</feature>
<dbReference type="Pfam" id="PF12779">
    <property type="entry name" value="WXXGXW"/>
    <property type="match status" value="1"/>
</dbReference>
<name>B4SEG6_PELPB</name>
<evidence type="ECO:0000256" key="1">
    <source>
        <dbReference type="SAM" id="MobiDB-lite"/>
    </source>
</evidence>
<dbReference type="InterPro" id="IPR024447">
    <property type="entry name" value="YXWGXW_rpt"/>
</dbReference>
<reference evidence="2 3" key="1">
    <citation type="submission" date="2008-06" db="EMBL/GenBank/DDBJ databases">
        <title>Complete sequence of Pelodictyon phaeoclathratiforme BU-1.</title>
        <authorList>
            <consortium name="US DOE Joint Genome Institute"/>
            <person name="Lucas S."/>
            <person name="Copeland A."/>
            <person name="Lapidus A."/>
            <person name="Glavina del Rio T."/>
            <person name="Dalin E."/>
            <person name="Tice H."/>
            <person name="Bruce D."/>
            <person name="Goodwin L."/>
            <person name="Pitluck S."/>
            <person name="Schmutz J."/>
            <person name="Larimer F."/>
            <person name="Land M."/>
            <person name="Hauser L."/>
            <person name="Kyrpides N."/>
            <person name="Mikhailova N."/>
            <person name="Liu Z."/>
            <person name="Li T."/>
            <person name="Zhao F."/>
            <person name="Overmann J."/>
            <person name="Bryant D.A."/>
            <person name="Richardson P."/>
        </authorList>
    </citation>
    <scope>NUCLEOTIDE SEQUENCE [LARGE SCALE GENOMIC DNA]</scope>
    <source>
        <strain evidence="3">DSM 5477 / BU-1</strain>
    </source>
</reference>
<feature type="compositionally biased region" description="Basic and acidic residues" evidence="1">
    <location>
        <begin position="214"/>
        <end position="255"/>
    </location>
</feature>
<protein>
    <submittedName>
        <fullName evidence="2">Uncharacterized protein</fullName>
    </submittedName>
</protein>